<name>A0ABV1KAC0_9PSEU</name>
<keyword evidence="3" id="KW-0804">Transcription</keyword>
<dbReference type="Proteomes" id="UP001494902">
    <property type="component" value="Unassembled WGS sequence"/>
</dbReference>
<dbReference type="InterPro" id="IPR011711">
    <property type="entry name" value="GntR_C"/>
</dbReference>
<keyword evidence="1" id="KW-0805">Transcription regulation</keyword>
<protein>
    <submittedName>
        <fullName evidence="5">GntR family transcriptional regulator</fullName>
    </submittedName>
</protein>
<dbReference type="Pfam" id="PF07729">
    <property type="entry name" value="FCD"/>
    <property type="match status" value="1"/>
</dbReference>
<dbReference type="InterPro" id="IPR008920">
    <property type="entry name" value="TF_FadR/GntR_C"/>
</dbReference>
<dbReference type="PROSITE" id="PS50949">
    <property type="entry name" value="HTH_GNTR"/>
    <property type="match status" value="1"/>
</dbReference>
<accession>A0ABV1KAC0</accession>
<sequence length="233" mass="25165">MVGPPVKPTRVQEVYDRIRASLLNGELEPGSKLKIGDFTARYGVSLSVVREAVTRLAGEGLVEATPQRGFAVATLTVDALQDLTRARVLIETLALSESIKFGDLAWESAVLATHHTLAGTRMTTADGHVAPDFTVAHRTFHNALLAGCGSARLEGIATGLRDCAELYRHWSQEFAHEADRDIAAEHRAIAELTVARDEAGATRALREHIERTTAALVRYVERTGPAPTSAYSA</sequence>
<dbReference type="CDD" id="cd07377">
    <property type="entry name" value="WHTH_GntR"/>
    <property type="match status" value="1"/>
</dbReference>
<keyword evidence="6" id="KW-1185">Reference proteome</keyword>
<dbReference type="PANTHER" id="PTHR43537:SF20">
    <property type="entry name" value="HTH-TYPE TRANSCRIPTIONAL REPRESSOR GLAR"/>
    <property type="match status" value="1"/>
</dbReference>
<dbReference type="Gene3D" id="1.20.120.530">
    <property type="entry name" value="GntR ligand-binding domain-like"/>
    <property type="match status" value="1"/>
</dbReference>
<dbReference type="SMART" id="SM00345">
    <property type="entry name" value="HTH_GNTR"/>
    <property type="match status" value="1"/>
</dbReference>
<evidence type="ECO:0000256" key="3">
    <source>
        <dbReference type="ARBA" id="ARBA00023163"/>
    </source>
</evidence>
<evidence type="ECO:0000256" key="2">
    <source>
        <dbReference type="ARBA" id="ARBA00023125"/>
    </source>
</evidence>
<dbReference type="SMART" id="SM00895">
    <property type="entry name" value="FCD"/>
    <property type="match status" value="1"/>
</dbReference>
<dbReference type="InterPro" id="IPR036388">
    <property type="entry name" value="WH-like_DNA-bd_sf"/>
</dbReference>
<evidence type="ECO:0000256" key="1">
    <source>
        <dbReference type="ARBA" id="ARBA00023015"/>
    </source>
</evidence>
<proteinExistence type="predicted"/>
<dbReference type="PANTHER" id="PTHR43537">
    <property type="entry name" value="TRANSCRIPTIONAL REGULATOR, GNTR FAMILY"/>
    <property type="match status" value="1"/>
</dbReference>
<comment type="caution">
    <text evidence="5">The sequence shown here is derived from an EMBL/GenBank/DDBJ whole genome shotgun (WGS) entry which is preliminary data.</text>
</comment>
<keyword evidence="2" id="KW-0238">DNA-binding</keyword>
<feature type="domain" description="HTH gntR-type" evidence="4">
    <location>
        <begin position="8"/>
        <end position="75"/>
    </location>
</feature>
<dbReference type="SUPFAM" id="SSF48008">
    <property type="entry name" value="GntR ligand-binding domain-like"/>
    <property type="match status" value="1"/>
</dbReference>
<dbReference type="Pfam" id="PF00392">
    <property type="entry name" value="GntR"/>
    <property type="match status" value="1"/>
</dbReference>
<dbReference type="EMBL" id="JBEDNQ010000005">
    <property type="protein sequence ID" value="MEQ3551417.1"/>
    <property type="molecule type" value="Genomic_DNA"/>
</dbReference>
<dbReference type="Gene3D" id="1.10.10.10">
    <property type="entry name" value="Winged helix-like DNA-binding domain superfamily/Winged helix DNA-binding domain"/>
    <property type="match status" value="1"/>
</dbReference>
<dbReference type="RefSeq" id="WP_349298497.1">
    <property type="nucleotide sequence ID" value="NZ_JBEDNQ010000005.1"/>
</dbReference>
<dbReference type="InterPro" id="IPR000524">
    <property type="entry name" value="Tscrpt_reg_HTH_GntR"/>
</dbReference>
<evidence type="ECO:0000313" key="5">
    <source>
        <dbReference type="EMBL" id="MEQ3551417.1"/>
    </source>
</evidence>
<dbReference type="InterPro" id="IPR036390">
    <property type="entry name" value="WH_DNA-bd_sf"/>
</dbReference>
<organism evidence="5 6">
    <name type="scientific">Pseudonocardia nematodicida</name>
    <dbReference type="NCBI Taxonomy" id="1206997"/>
    <lineage>
        <taxon>Bacteria</taxon>
        <taxon>Bacillati</taxon>
        <taxon>Actinomycetota</taxon>
        <taxon>Actinomycetes</taxon>
        <taxon>Pseudonocardiales</taxon>
        <taxon>Pseudonocardiaceae</taxon>
        <taxon>Pseudonocardia</taxon>
    </lineage>
</organism>
<reference evidence="5 6" key="1">
    <citation type="submission" date="2024-03" db="EMBL/GenBank/DDBJ databases">
        <title>Draft genome sequence of Pseudonocardia nematodicida JCM 31783.</title>
        <authorList>
            <person name="Butdee W."/>
            <person name="Duangmal K."/>
        </authorList>
    </citation>
    <scope>NUCLEOTIDE SEQUENCE [LARGE SCALE GENOMIC DNA]</scope>
    <source>
        <strain evidence="5 6">JCM 31783</strain>
    </source>
</reference>
<evidence type="ECO:0000259" key="4">
    <source>
        <dbReference type="PROSITE" id="PS50949"/>
    </source>
</evidence>
<gene>
    <name evidence="5" type="ORF">WIS52_13145</name>
</gene>
<evidence type="ECO:0000313" key="6">
    <source>
        <dbReference type="Proteomes" id="UP001494902"/>
    </source>
</evidence>
<dbReference type="SUPFAM" id="SSF46785">
    <property type="entry name" value="Winged helix' DNA-binding domain"/>
    <property type="match status" value="1"/>
</dbReference>